<evidence type="ECO:0000256" key="5">
    <source>
        <dbReference type="ARBA" id="ARBA00022806"/>
    </source>
</evidence>
<dbReference type="GO" id="GO:0000725">
    <property type="term" value="P:recombinational repair"/>
    <property type="evidence" value="ECO:0007669"/>
    <property type="project" value="TreeGrafter"/>
</dbReference>
<evidence type="ECO:0000256" key="4">
    <source>
        <dbReference type="ARBA" id="ARBA00022801"/>
    </source>
</evidence>
<proteinExistence type="predicted"/>
<dbReference type="InterPro" id="IPR014151">
    <property type="entry name" value="DNA_helicase_AddA"/>
</dbReference>
<dbReference type="Gene3D" id="3.40.50.300">
    <property type="entry name" value="P-loop containing nucleotide triphosphate hydrolases"/>
    <property type="match status" value="4"/>
</dbReference>
<dbReference type="Gene3D" id="3.90.320.10">
    <property type="match status" value="1"/>
</dbReference>
<feature type="binding site" evidence="15">
    <location>
        <begin position="44"/>
        <end position="51"/>
    </location>
    <ligand>
        <name>ATP</name>
        <dbReference type="ChEBI" id="CHEBI:30616"/>
    </ligand>
</feature>
<accession>A0A553WID1</accession>
<evidence type="ECO:0000256" key="11">
    <source>
        <dbReference type="ARBA" id="ARBA00034617"/>
    </source>
</evidence>
<dbReference type="EMBL" id="VKKU01000001">
    <property type="protein sequence ID" value="TSB04457.1"/>
    <property type="molecule type" value="Genomic_DNA"/>
</dbReference>
<dbReference type="Proteomes" id="UP000320160">
    <property type="component" value="Unassembled WGS sequence"/>
</dbReference>
<organism evidence="19 20">
    <name type="scientific">Sphingorhabdus contaminans</name>
    <dbReference type="NCBI Taxonomy" id="1343899"/>
    <lineage>
        <taxon>Bacteria</taxon>
        <taxon>Pseudomonadati</taxon>
        <taxon>Pseudomonadota</taxon>
        <taxon>Alphaproteobacteria</taxon>
        <taxon>Sphingomonadales</taxon>
        <taxon>Sphingomonadaceae</taxon>
        <taxon>Sphingorhabdus</taxon>
    </lineage>
</organism>
<dbReference type="Pfam" id="PF00580">
    <property type="entry name" value="UvrD-helicase"/>
    <property type="match status" value="1"/>
</dbReference>
<evidence type="ECO:0000256" key="16">
    <source>
        <dbReference type="SAM" id="MobiDB-lite"/>
    </source>
</evidence>
<dbReference type="EC" id="5.6.2.4" evidence="12"/>
<evidence type="ECO:0000313" key="20">
    <source>
        <dbReference type="Proteomes" id="UP000320160"/>
    </source>
</evidence>
<evidence type="ECO:0000256" key="6">
    <source>
        <dbReference type="ARBA" id="ARBA00022839"/>
    </source>
</evidence>
<dbReference type="InterPro" id="IPR038726">
    <property type="entry name" value="PDDEXK_AddAB-type"/>
</dbReference>
<dbReference type="GO" id="GO:0033202">
    <property type="term" value="C:DNA helicase complex"/>
    <property type="evidence" value="ECO:0007669"/>
    <property type="project" value="TreeGrafter"/>
</dbReference>
<dbReference type="SUPFAM" id="SSF52540">
    <property type="entry name" value="P-loop containing nucleoside triphosphate hydrolases"/>
    <property type="match status" value="1"/>
</dbReference>
<evidence type="ECO:0000256" key="15">
    <source>
        <dbReference type="PROSITE-ProRule" id="PRU00560"/>
    </source>
</evidence>
<evidence type="ECO:0000256" key="7">
    <source>
        <dbReference type="ARBA" id="ARBA00022840"/>
    </source>
</evidence>
<comment type="caution">
    <text evidence="19">The sequence shown here is derived from an EMBL/GenBank/DDBJ whole genome shotgun (WGS) entry which is preliminary data.</text>
</comment>
<evidence type="ECO:0000313" key="19">
    <source>
        <dbReference type="EMBL" id="TSB04457.1"/>
    </source>
</evidence>
<keyword evidence="1" id="KW-0540">Nuclease</keyword>
<gene>
    <name evidence="19" type="primary">addA</name>
    <name evidence="19" type="ORF">FOM92_03260</name>
</gene>
<feature type="domain" description="UvrD-like helicase C-terminal" evidence="18">
    <location>
        <begin position="532"/>
        <end position="804"/>
    </location>
</feature>
<name>A0A553WID1_9SPHN</name>
<dbReference type="InterPro" id="IPR014016">
    <property type="entry name" value="UvrD-like_ATP-bd"/>
</dbReference>
<dbReference type="InterPro" id="IPR000212">
    <property type="entry name" value="DNA_helicase_UvrD/REP"/>
</dbReference>
<evidence type="ECO:0000259" key="18">
    <source>
        <dbReference type="PROSITE" id="PS51217"/>
    </source>
</evidence>
<dbReference type="GO" id="GO:0043138">
    <property type="term" value="F:3'-5' DNA helicase activity"/>
    <property type="evidence" value="ECO:0007669"/>
    <property type="project" value="UniProtKB-EC"/>
</dbReference>
<feature type="domain" description="UvrD-like helicase ATP-binding" evidence="17">
    <location>
        <begin position="23"/>
        <end position="506"/>
    </location>
</feature>
<reference evidence="19 20" key="1">
    <citation type="submission" date="2019-07" db="EMBL/GenBank/DDBJ databases">
        <authorList>
            <person name="Park M."/>
        </authorList>
    </citation>
    <scope>NUCLEOTIDE SEQUENCE [LARGE SCALE GENOMIC DNA]</scope>
    <source>
        <strain evidence="19 20">KCTC32445</strain>
    </source>
</reference>
<protein>
    <recommendedName>
        <fullName evidence="12">DNA 3'-5' helicase</fullName>
        <ecNumber evidence="12">5.6.2.4</ecNumber>
    </recommendedName>
    <alternativeName>
        <fullName evidence="13">DNA 3'-5' helicase II</fullName>
    </alternativeName>
</protein>
<evidence type="ECO:0000256" key="10">
    <source>
        <dbReference type="ARBA" id="ARBA00023235"/>
    </source>
</evidence>
<dbReference type="GO" id="GO:0004527">
    <property type="term" value="F:exonuclease activity"/>
    <property type="evidence" value="ECO:0007669"/>
    <property type="project" value="UniProtKB-KW"/>
</dbReference>
<keyword evidence="3" id="KW-0227">DNA damage</keyword>
<dbReference type="OrthoDB" id="9810135at2"/>
<comment type="catalytic activity">
    <reaction evidence="11">
        <text>Couples ATP hydrolysis with the unwinding of duplex DNA by translocating in the 3'-5' direction.</text>
        <dbReference type="EC" id="5.6.2.4"/>
    </reaction>
</comment>
<dbReference type="GO" id="GO:0003677">
    <property type="term" value="F:DNA binding"/>
    <property type="evidence" value="ECO:0007669"/>
    <property type="project" value="UniProtKB-KW"/>
</dbReference>
<evidence type="ECO:0000256" key="1">
    <source>
        <dbReference type="ARBA" id="ARBA00022722"/>
    </source>
</evidence>
<feature type="region of interest" description="Disordered" evidence="16">
    <location>
        <begin position="1"/>
        <end position="22"/>
    </location>
</feature>
<evidence type="ECO:0000256" key="3">
    <source>
        <dbReference type="ARBA" id="ARBA00022763"/>
    </source>
</evidence>
<sequence length="1156" mass="127456">MGRSPVDCRGGRRMSEEKNPKPLYPLIPAQRAAVQPEENVWLSASAGTGKTQVLTARVIRLLLEEKVEPENLLCITFTKAGAAEMAERINQRLAAWVQMEDTALFRDMEAIGAKSGPEYRQRASELFAKVLDAPGGGLQIVTIHSFCQSLLGSFPEEAGLVPGFKPIEGAEQQTLLREALASMVIAAEETHDQGLIRSLQQLSLAMGEEAAEKFLAKCAAVPDVMEGIPDGAGAITWARRVAGVTFDEPLDQWIASALSDDAIDRTALESVAALNKNWGTSTGLKRAATIAEWLESDVTQRGATLEKLHFCWWNKSKDEPQTQTKGQVPQVDEYPELALDLANWTKPLLETLIRADYAERLASALLVGKRLAQYYAHAKHARGVIDFDDMIRRTAALLNSGAMAQWVRFKLDKQIDHILVDEAQDTNKAQWDIVAALASDYFSGFGQNADTIRTIFSVGDFKQAIYGFQGTAPERYEEAGLKFGKDIEGAGGELARLTLSQSFRSTTPVLQFVNALIKEVGHDNFGISDPVPDHYSRMPAEVGMVELLAPVSPKPGDEEGDDDEESWVPNQKRELAERLADYAKELIDQRPWLATQKRFLEPKDIMFLLRSRGDVASLLVAQLHERGVPVAGVDRLRLAQPLVVQDLLAVIRFVLQPGDDLSLACIMVSPIIGWTQEKLLEHGYRGDRKISLWQHLRGQDAIAAELEPLRAMLDAADFVTVYDFLEQILSGPIGARRKFVARLGTEALVPMEEMLNMALLFQQQQGGGLQSFLHWFEKGENIIKREGEGGANEVRVMTVHGSKGLQAPVVILADATSDPHKKPDRTAALVMDEGKNVPLLAIRSAEKSGRLQEIVELQETRELREHRRLLYVAITRAEERLIMGGALSAQNKGVAPADSWFAMMEGAMRALGHDWEEDARWGQVMRHVGKDGIAAAPPATSDQSAKDEPAPLDPPPWLFAPAPQEQRPPRPLVPSRLEDDDYGDAPPSLAMQAAATRGKLLHALFERITDEASLDAAAKWLDITVRDSAIDKRQILDAVTAVVRNPDWSDFFKAGARSEVPLAALVGETVITGRIDRMIVEPGRVRFIDFKTGRSVPDDAQGVITPYLRQMAHYVAALETIFPDCEVEASLLFTHGPRLIRLPDSILQPHKPASTL</sequence>
<keyword evidence="9" id="KW-0234">DNA repair</keyword>
<dbReference type="InterPro" id="IPR011335">
    <property type="entry name" value="Restrct_endonuc-II-like"/>
</dbReference>
<dbReference type="PANTHER" id="PTHR11070">
    <property type="entry name" value="UVRD / RECB / PCRA DNA HELICASE FAMILY MEMBER"/>
    <property type="match status" value="1"/>
</dbReference>
<evidence type="ECO:0000259" key="17">
    <source>
        <dbReference type="PROSITE" id="PS51198"/>
    </source>
</evidence>
<dbReference type="PROSITE" id="PS51198">
    <property type="entry name" value="UVRD_HELICASE_ATP_BIND"/>
    <property type="match status" value="1"/>
</dbReference>
<dbReference type="InterPro" id="IPR014017">
    <property type="entry name" value="DNA_helicase_UvrD-like_C"/>
</dbReference>
<evidence type="ECO:0000256" key="13">
    <source>
        <dbReference type="ARBA" id="ARBA00034923"/>
    </source>
</evidence>
<dbReference type="AlphaFoldDB" id="A0A553WID1"/>
<evidence type="ECO:0000256" key="12">
    <source>
        <dbReference type="ARBA" id="ARBA00034808"/>
    </source>
</evidence>
<evidence type="ECO:0000256" key="2">
    <source>
        <dbReference type="ARBA" id="ARBA00022741"/>
    </source>
</evidence>
<keyword evidence="2 15" id="KW-0547">Nucleotide-binding</keyword>
<dbReference type="InterPro" id="IPR027417">
    <property type="entry name" value="P-loop_NTPase"/>
</dbReference>
<keyword evidence="6" id="KW-0269">Exonuclease</keyword>
<keyword evidence="10" id="KW-0413">Isomerase</keyword>
<evidence type="ECO:0000256" key="9">
    <source>
        <dbReference type="ARBA" id="ARBA00023204"/>
    </source>
</evidence>
<evidence type="ECO:0000256" key="14">
    <source>
        <dbReference type="ARBA" id="ARBA00048988"/>
    </source>
</evidence>
<keyword evidence="4 15" id="KW-0378">Hydrolase</keyword>
<feature type="compositionally biased region" description="Basic and acidic residues" evidence="16">
    <location>
        <begin position="9"/>
        <end position="20"/>
    </location>
</feature>
<dbReference type="Pfam" id="PF13361">
    <property type="entry name" value="UvrD_C"/>
    <property type="match status" value="1"/>
</dbReference>
<feature type="region of interest" description="Disordered" evidence="16">
    <location>
        <begin position="933"/>
        <end position="982"/>
    </location>
</feature>
<dbReference type="GO" id="GO:0005829">
    <property type="term" value="C:cytosol"/>
    <property type="evidence" value="ECO:0007669"/>
    <property type="project" value="TreeGrafter"/>
</dbReference>
<dbReference type="SUPFAM" id="SSF52980">
    <property type="entry name" value="Restriction endonuclease-like"/>
    <property type="match status" value="1"/>
</dbReference>
<keyword evidence="20" id="KW-1185">Reference proteome</keyword>
<dbReference type="InterPro" id="IPR011604">
    <property type="entry name" value="PDDEXK-like_dom_sf"/>
</dbReference>
<keyword evidence="8" id="KW-0238">DNA-binding</keyword>
<dbReference type="Pfam" id="PF12705">
    <property type="entry name" value="PDDEXK_1"/>
    <property type="match status" value="1"/>
</dbReference>
<dbReference type="PANTHER" id="PTHR11070:SF2">
    <property type="entry name" value="ATP-DEPENDENT DNA HELICASE SRS2"/>
    <property type="match status" value="1"/>
</dbReference>
<keyword evidence="7 15" id="KW-0067">ATP-binding</keyword>
<comment type="catalytic activity">
    <reaction evidence="14">
        <text>ATP + H2O = ADP + phosphate + H(+)</text>
        <dbReference type="Rhea" id="RHEA:13065"/>
        <dbReference type="ChEBI" id="CHEBI:15377"/>
        <dbReference type="ChEBI" id="CHEBI:15378"/>
        <dbReference type="ChEBI" id="CHEBI:30616"/>
        <dbReference type="ChEBI" id="CHEBI:43474"/>
        <dbReference type="ChEBI" id="CHEBI:456216"/>
        <dbReference type="EC" id="5.6.2.4"/>
    </reaction>
</comment>
<dbReference type="GO" id="GO:0005524">
    <property type="term" value="F:ATP binding"/>
    <property type="evidence" value="ECO:0007669"/>
    <property type="project" value="UniProtKB-UniRule"/>
</dbReference>
<keyword evidence="5 15" id="KW-0347">Helicase</keyword>
<evidence type="ECO:0000256" key="8">
    <source>
        <dbReference type="ARBA" id="ARBA00023125"/>
    </source>
</evidence>
<dbReference type="NCBIfam" id="TIGR02784">
    <property type="entry name" value="addA_alphas"/>
    <property type="match status" value="1"/>
</dbReference>
<dbReference type="PROSITE" id="PS51217">
    <property type="entry name" value="UVRD_HELICASE_CTER"/>
    <property type="match status" value="1"/>
</dbReference>